<keyword evidence="2" id="KW-1185">Reference proteome</keyword>
<sequence length="853" mass="96767">MGRKRALSVSALLVIFSLFYPADAIDIITRKRFISDGHNESLVSSGGIFRLGFFSPGQSRFRYIGIWFNKISIQSVVWVANRVTPIKNFAGIFKIDENGNLAVFDGNDSSSLWSTNVSVPTRSTKAKLLDSGNLVLLAENEREKTETILWQSFDYPTDTLLPGMKFGLNKKTGLIHTISSWKSSDDPAPGEFSNRLDPSGLPQFFMYKGTIPYWRAGPWNGRNLNGMPDVTIHLNGHETEYSSQMELNNYTFVNNDNELYVLHPAKNSTRFSMVVLDSRGTHQRLIWHESKTWTKFWMAPQDLCDEYARCGANAMCDEDMTVHCTCLLGFEPLHPQDWKLKCVEKRKVDGCGKGNGEGFVRLERVKLPDARMSKFHSNMSLKECELECSKSCNCTGFASVDIYEDARGCMVWFGELKDMRLYKDGQDFYLRVDAVELEANVQEKSKNILGNKRLAIIVVPVVMEVPLLAACFYYAWRWHAKRKGKKRIQNFRSMLLAESAASLPYYRDSPNVQSRTENSNIELTFFDLSTIIAATDNFSSVKKLGEGGFGPVYKGQLPNGQEVAIKRLSRNSGQGIAEFKNEVLLIAKLQHKNLVQLLGCCIEKDEKMLIYEFMPYKSLDYLIFDESRKLLLDWEKRFDIILGIARGILYLHQDSRLTIIHRDLKASNILLDREMKPKISDFGTARIFGGDQTHVKTNKVVGTFGYMSPEYTLRGFFSTKSDVFSFGVLLLEIISGKKNSVFYPDNPFSYLIKYTWELWRDGNALEIVDSSIANSCPPQEVLRCIQVGLLCVQDDPRERPSMSTAILMLSNETPLPSPKQPTYSIRRAQNEPDWSIAGTVSSNNEASWACSNM</sequence>
<proteinExistence type="predicted"/>
<evidence type="ECO:0000313" key="2">
    <source>
        <dbReference type="Proteomes" id="UP001164539"/>
    </source>
</evidence>
<protein>
    <submittedName>
        <fullName evidence="1">Receptor-like kinase</fullName>
    </submittedName>
</protein>
<reference evidence="1 2" key="1">
    <citation type="journal article" date="2023" name="Science">
        <title>Complex scaffold remodeling in plant triterpene biosynthesis.</title>
        <authorList>
            <person name="De La Pena R."/>
            <person name="Hodgson H."/>
            <person name="Liu J.C."/>
            <person name="Stephenson M.J."/>
            <person name="Martin A.C."/>
            <person name="Owen C."/>
            <person name="Harkess A."/>
            <person name="Leebens-Mack J."/>
            <person name="Jimenez L.E."/>
            <person name="Osbourn A."/>
            <person name="Sattely E.S."/>
        </authorList>
    </citation>
    <scope>NUCLEOTIDE SEQUENCE [LARGE SCALE GENOMIC DNA]</scope>
    <source>
        <strain evidence="2">cv. JPN11</strain>
        <tissue evidence="1">Leaf</tissue>
    </source>
</reference>
<accession>A0ACC1WW51</accession>
<comment type="caution">
    <text evidence="1">The sequence shown here is derived from an EMBL/GenBank/DDBJ whole genome shotgun (WGS) entry which is preliminary data.</text>
</comment>
<evidence type="ECO:0000313" key="1">
    <source>
        <dbReference type="EMBL" id="KAJ4703327.1"/>
    </source>
</evidence>
<gene>
    <name evidence="1" type="ORF">OWV82_023251</name>
</gene>
<organism evidence="1 2">
    <name type="scientific">Melia azedarach</name>
    <name type="common">Chinaberry tree</name>
    <dbReference type="NCBI Taxonomy" id="155640"/>
    <lineage>
        <taxon>Eukaryota</taxon>
        <taxon>Viridiplantae</taxon>
        <taxon>Streptophyta</taxon>
        <taxon>Embryophyta</taxon>
        <taxon>Tracheophyta</taxon>
        <taxon>Spermatophyta</taxon>
        <taxon>Magnoliopsida</taxon>
        <taxon>eudicotyledons</taxon>
        <taxon>Gunneridae</taxon>
        <taxon>Pentapetalae</taxon>
        <taxon>rosids</taxon>
        <taxon>malvids</taxon>
        <taxon>Sapindales</taxon>
        <taxon>Meliaceae</taxon>
        <taxon>Melia</taxon>
    </lineage>
</organism>
<name>A0ACC1WW51_MELAZ</name>
<dbReference type="EMBL" id="CM051406">
    <property type="protein sequence ID" value="KAJ4703327.1"/>
    <property type="molecule type" value="Genomic_DNA"/>
</dbReference>
<dbReference type="Proteomes" id="UP001164539">
    <property type="component" value="Chromosome 13"/>
</dbReference>